<reference evidence="2 3" key="3">
    <citation type="journal article" date="2017" name="Int. J. Syst. Evol. Microbiol.">
        <title>Adaptation of Surface-Associated Bacteria to the Open Ocean: A Genomically Distinct Subpopulation of Phaeobacter gallaeciensis Colonizes Pacific Mesozooplankton.</title>
        <authorList>
            <person name="Freese H.M."/>
            <person name="Methner A."/>
            <person name="Overmann J."/>
        </authorList>
    </citation>
    <scope>NUCLEOTIDE SEQUENCE [LARGE SCALE GENOMIC DNA]</scope>
    <source>
        <strain evidence="2 3">P36</strain>
    </source>
</reference>
<proteinExistence type="predicted"/>
<reference evidence="2 3" key="4">
    <citation type="journal article" date="2018" name="Environ. Microbiol. Rep.">
        <title>Phylogenetic distribution of roseobacticides in the Roseobacter group and their effect on microalgae.</title>
        <authorList>
            <person name="Sonnenschein E.C."/>
            <person name="Phippen C.B."/>
            <person name="Bentzon-Tilia M."/>
            <person name="Rasmussen S.A."/>
            <person name="Nielsen K.F."/>
            <person name="Gram L."/>
        </authorList>
    </citation>
    <scope>NUCLEOTIDE SEQUENCE [LARGE SCALE GENOMIC DNA]</scope>
    <source>
        <strain evidence="2 3">P36</strain>
    </source>
</reference>
<organism evidence="2 3">
    <name type="scientific">Phaeobacter piscinae</name>
    <dbReference type="NCBI Taxonomy" id="1580596"/>
    <lineage>
        <taxon>Bacteria</taxon>
        <taxon>Pseudomonadati</taxon>
        <taxon>Pseudomonadota</taxon>
        <taxon>Alphaproteobacteria</taxon>
        <taxon>Rhodobacterales</taxon>
        <taxon>Roseobacteraceae</taxon>
        <taxon>Phaeobacter</taxon>
    </lineage>
</organism>
<reference evidence="2 3" key="1">
    <citation type="journal article" date="2017" name="Front. Microbiol.">
        <title>Phaeobacter piscinae sp. nov., a species of the Roseobacter group and potential aquaculture probiont.</title>
        <authorList>
            <person name="Sonnenschein E.C."/>
            <person name="Phippen C.B.W."/>
            <person name="Nielsen K.F."/>
            <person name="Mateiu R.V."/>
            <person name="Melchiorsen J."/>
            <person name="Gram L."/>
            <person name="Overmann J."/>
            <person name="Freese H.M."/>
        </authorList>
    </citation>
    <scope>NUCLEOTIDE SEQUENCE [LARGE SCALE GENOMIC DNA]</scope>
    <source>
        <strain evidence="2 3">P36</strain>
    </source>
</reference>
<reference evidence="2 3" key="2">
    <citation type="journal article" date="2017" name="Genome Biol. Evol.">
        <title>Trajectories and Drivers of Genome Evolution in Surface-Associated Marine Phaeobacter.</title>
        <authorList>
            <person name="Freese H.M."/>
            <person name="Sikorski J."/>
            <person name="Bunk B."/>
            <person name="Scheuner C."/>
            <person name="Meier-Kolthoff J.P."/>
            <person name="Sproer C."/>
            <person name="Gram L."/>
            <person name="Overmann J."/>
        </authorList>
    </citation>
    <scope>NUCLEOTIDE SEQUENCE [LARGE SCALE GENOMIC DNA]</scope>
    <source>
        <strain evidence="2 3">P36</strain>
    </source>
</reference>
<evidence type="ECO:0000313" key="3">
    <source>
        <dbReference type="Proteomes" id="UP000218891"/>
    </source>
</evidence>
<evidence type="ECO:0000256" key="1">
    <source>
        <dbReference type="SAM" id="MobiDB-lite"/>
    </source>
</evidence>
<gene>
    <name evidence="2" type="ORF">PhaeoP36_03924</name>
</gene>
<geneLocation type="plasmid" evidence="2 3">
    <name>pP36_d</name>
</geneLocation>
<keyword evidence="2" id="KW-0614">Plasmid</keyword>
<feature type="compositionally biased region" description="Low complexity" evidence="1">
    <location>
        <begin position="38"/>
        <end position="52"/>
    </location>
</feature>
<feature type="region of interest" description="Disordered" evidence="1">
    <location>
        <begin position="33"/>
        <end position="52"/>
    </location>
</feature>
<sequence>MFHGSYENNSRTLGGVGSETALGQILIVRIRARPGPRPSRSPAAPATDPSLSPCPSLRPRCAALCLVPSQRIGAGAWSCQGASLGPFG</sequence>
<dbReference type="EMBL" id="CP010647">
    <property type="protein sequence ID" value="ATG38000.1"/>
    <property type="molecule type" value="Genomic_DNA"/>
</dbReference>
<accession>A0ABM6PJR7</accession>
<dbReference type="Proteomes" id="UP000218891">
    <property type="component" value="Plasmid pP36_d"/>
</dbReference>
<protein>
    <submittedName>
        <fullName evidence="2">Uncharacterized protein</fullName>
    </submittedName>
</protein>
<keyword evidence="3" id="KW-1185">Reference proteome</keyword>
<evidence type="ECO:0000313" key="2">
    <source>
        <dbReference type="EMBL" id="ATG38000.1"/>
    </source>
</evidence>
<name>A0ABM6PJR7_9RHOB</name>